<evidence type="ECO:0000256" key="4">
    <source>
        <dbReference type="ARBA" id="ARBA00033751"/>
    </source>
</evidence>
<dbReference type="CDD" id="cd07710">
    <property type="entry name" value="arylsulfatase_Sdsa1-like_MBL-fold"/>
    <property type="match status" value="1"/>
</dbReference>
<dbReference type="Gene3D" id="1.25.40.880">
    <property type="entry name" value="Alkyl sulfatase, dimerisation domain"/>
    <property type="match status" value="1"/>
</dbReference>
<dbReference type="PANTHER" id="PTHR43223">
    <property type="entry name" value="ALKYL/ARYL-SULFATASE"/>
    <property type="match status" value="1"/>
</dbReference>
<sequence length="607" mass="66275">MTTSDTPASSPDFADRSDFEEADRGLVSPPLSSTVTAEDGRVVWNFDDTAFLDEDCPDTVHPNLWRQSQLCARAGLFEVTEGVFQARGFDLSNMTLIEGDHGVVVVDPLASAETAAAALDLYRSQRGERPVAAVVFTHSHLDHFGGVLGVIGPDDGVPVVAPQGFMEHSVAENVYAGTAMLRRGTYYSGAHLERGPEGLVGMGLGFTASTGTAGLVAPTVEVRHTGQELTLDGVVFRFQMTPGTEAPAEMNFLLPQRRALCMAENATHNLHNIQTLRGAVVRDARIWARHLNEAIELFGHDADVLFASHHWPTWGSDRIRSFLAEQRDLYAYLHDQTLRLLNQGCTGAEIAELIELPPPLSAAWHARGYYGSVSHNVKAIYQRYMGWYDGNPASLWEHPPTETAERYVDCMGGLDALLGKARTYLEEGDLRFAAQLLRHAVFAAPDNADAKELLAQTFERLAHGAENATWRNCYLTGAQELRGTIGRTSIGGGDMSAALNVEQLFDSLAVRVDGPRAWEHSLTLHWHLSDLGEMYRMTLHNGVLVHTRTTRPADNADLSLTLTKPQLLALLAGKGLHGVYHSGDLGVLDTLLSLLDDNDPDFAIVTP</sequence>
<accession>A0AAU1UJ51</accession>
<evidence type="ECO:0000256" key="2">
    <source>
        <dbReference type="ARBA" id="ARBA00022801"/>
    </source>
</evidence>
<feature type="domain" description="Metallo-beta-lactamase" evidence="6">
    <location>
        <begin position="91"/>
        <end position="309"/>
    </location>
</feature>
<evidence type="ECO:0000256" key="3">
    <source>
        <dbReference type="ARBA" id="ARBA00022833"/>
    </source>
</evidence>
<dbReference type="InterPro" id="IPR029229">
    <property type="entry name" value="Alkyl_sulf_C"/>
</dbReference>
<dbReference type="InterPro" id="IPR052195">
    <property type="entry name" value="Bact_Alkyl/Aryl-Sulfatase"/>
</dbReference>
<dbReference type="InterPro" id="IPR038536">
    <property type="entry name" value="Alkyl/aryl-sulf_dimr_sf"/>
</dbReference>
<dbReference type="InterPro" id="IPR029228">
    <property type="entry name" value="Alkyl_sulf_dimr"/>
</dbReference>
<dbReference type="GO" id="GO:0018909">
    <property type="term" value="P:dodecyl sulfate metabolic process"/>
    <property type="evidence" value="ECO:0007669"/>
    <property type="project" value="InterPro"/>
</dbReference>
<dbReference type="InterPro" id="IPR036527">
    <property type="entry name" value="SCP2_sterol-bd_dom_sf"/>
</dbReference>
<evidence type="ECO:0000256" key="5">
    <source>
        <dbReference type="SAM" id="MobiDB-lite"/>
    </source>
</evidence>
<keyword evidence="3" id="KW-0862">Zinc</keyword>
<dbReference type="InterPro" id="IPR044097">
    <property type="entry name" value="Bds1/SdsA1_MBL-fold"/>
</dbReference>
<keyword evidence="1" id="KW-0479">Metal-binding</keyword>
<protein>
    <submittedName>
        <fullName evidence="7">MBL fold metallo-hydrolase</fullName>
    </submittedName>
</protein>
<dbReference type="SUPFAM" id="SSF56281">
    <property type="entry name" value="Metallo-hydrolase/oxidoreductase"/>
    <property type="match status" value="1"/>
</dbReference>
<feature type="region of interest" description="Disordered" evidence="5">
    <location>
        <begin position="1"/>
        <end position="33"/>
    </location>
</feature>
<proteinExistence type="inferred from homology"/>
<name>A0AAU1UJ51_9ACTN</name>
<dbReference type="InterPro" id="IPR036866">
    <property type="entry name" value="RibonucZ/Hydroxyglut_hydro"/>
</dbReference>
<evidence type="ECO:0000313" key="7">
    <source>
        <dbReference type="EMBL" id="WTS17101.1"/>
    </source>
</evidence>
<comment type="similarity">
    <text evidence="4">Belongs to the metallo-beta-lactamase superfamily. Type III sulfatase family.</text>
</comment>
<dbReference type="FunFam" id="3.60.15.30:FF:000001">
    <property type="entry name" value="Alkyl/aryl-sulfatase BDS1"/>
    <property type="match status" value="1"/>
</dbReference>
<dbReference type="Pfam" id="PF14863">
    <property type="entry name" value="Alkyl_sulf_dimr"/>
    <property type="match status" value="1"/>
</dbReference>
<dbReference type="SUPFAM" id="SSF55718">
    <property type="entry name" value="SCP-like"/>
    <property type="match status" value="1"/>
</dbReference>
<dbReference type="Gene3D" id="3.30.1050.10">
    <property type="entry name" value="SCP2 sterol-binding domain"/>
    <property type="match status" value="1"/>
</dbReference>
<feature type="compositionally biased region" description="Basic and acidic residues" evidence="5">
    <location>
        <begin position="13"/>
        <end position="24"/>
    </location>
</feature>
<dbReference type="GO" id="GO:0046983">
    <property type="term" value="F:protein dimerization activity"/>
    <property type="evidence" value="ECO:0007669"/>
    <property type="project" value="InterPro"/>
</dbReference>
<dbReference type="SMART" id="SM00849">
    <property type="entry name" value="Lactamase_B"/>
    <property type="match status" value="1"/>
</dbReference>
<dbReference type="GO" id="GO:0046872">
    <property type="term" value="F:metal ion binding"/>
    <property type="evidence" value="ECO:0007669"/>
    <property type="project" value="UniProtKB-KW"/>
</dbReference>
<dbReference type="AlphaFoldDB" id="A0AAU1UJ51"/>
<dbReference type="PANTHER" id="PTHR43223:SF1">
    <property type="entry name" value="ALKYL_ARYL-SULFATASE BDS1"/>
    <property type="match status" value="1"/>
</dbReference>
<reference evidence="7" key="1">
    <citation type="submission" date="2022-10" db="EMBL/GenBank/DDBJ databases">
        <title>The complete genomes of actinobacterial strains from the NBC collection.</title>
        <authorList>
            <person name="Joergensen T.S."/>
            <person name="Alvarez Arevalo M."/>
            <person name="Sterndorff E.B."/>
            <person name="Faurdal D."/>
            <person name="Vuksanovic O."/>
            <person name="Mourched A.-S."/>
            <person name="Charusanti P."/>
            <person name="Shaw S."/>
            <person name="Blin K."/>
            <person name="Weber T."/>
        </authorList>
    </citation>
    <scope>NUCLEOTIDE SEQUENCE</scope>
    <source>
        <strain evidence="7">NBC_00119</strain>
    </source>
</reference>
<organism evidence="7">
    <name type="scientific">Streptomyces sp. NBC_00119</name>
    <dbReference type="NCBI Taxonomy" id="2975659"/>
    <lineage>
        <taxon>Bacteria</taxon>
        <taxon>Bacillati</taxon>
        <taxon>Actinomycetota</taxon>
        <taxon>Actinomycetes</taxon>
        <taxon>Kitasatosporales</taxon>
        <taxon>Streptomycetaceae</taxon>
        <taxon>Streptomyces</taxon>
    </lineage>
</organism>
<keyword evidence="2" id="KW-0378">Hydrolase</keyword>
<dbReference type="EMBL" id="CP108195">
    <property type="protein sequence ID" value="WTS17101.1"/>
    <property type="molecule type" value="Genomic_DNA"/>
</dbReference>
<gene>
    <name evidence="7" type="ORF">OHU69_42320</name>
</gene>
<dbReference type="InterPro" id="IPR001279">
    <property type="entry name" value="Metallo-B-lactamas"/>
</dbReference>
<dbReference type="Gene3D" id="3.60.15.30">
    <property type="entry name" value="Metallo-beta-lactamase domain"/>
    <property type="match status" value="1"/>
</dbReference>
<evidence type="ECO:0000259" key="6">
    <source>
        <dbReference type="SMART" id="SM00849"/>
    </source>
</evidence>
<dbReference type="Pfam" id="PF00753">
    <property type="entry name" value="Lactamase_B"/>
    <property type="match status" value="1"/>
</dbReference>
<dbReference type="GO" id="GO:0018741">
    <property type="term" value="F:linear primary-alkylsulfatase activity"/>
    <property type="evidence" value="ECO:0007669"/>
    <property type="project" value="InterPro"/>
</dbReference>
<dbReference type="Pfam" id="PF14864">
    <property type="entry name" value="Alkyl_sulf_C"/>
    <property type="match status" value="1"/>
</dbReference>
<evidence type="ECO:0000256" key="1">
    <source>
        <dbReference type="ARBA" id="ARBA00022723"/>
    </source>
</evidence>